<gene>
    <name evidence="2" type="ORF">A0H81_00575</name>
</gene>
<feature type="region of interest" description="Disordered" evidence="1">
    <location>
        <begin position="15"/>
        <end position="54"/>
    </location>
</feature>
<proteinExistence type="predicted"/>
<evidence type="ECO:0000313" key="2">
    <source>
        <dbReference type="EMBL" id="OBZ78909.1"/>
    </source>
</evidence>
<accession>A0A1C7MR51</accession>
<keyword evidence="3" id="KW-1185">Reference proteome</keyword>
<dbReference type="AlphaFoldDB" id="A0A1C7MR51"/>
<protein>
    <submittedName>
        <fullName evidence="2">Uncharacterized protein</fullName>
    </submittedName>
</protein>
<sequence length="90" mass="10101">MEREEMARYDRAMAIALSEGRDPPPRPTRPVRPAASGSSPPPYSADSDEYDSDRDYFPLHFEYEEEEEIEVGPPQLPATCTAVVTILMAQ</sequence>
<comment type="caution">
    <text evidence="2">The sequence shown here is derived from an EMBL/GenBank/DDBJ whole genome shotgun (WGS) entry which is preliminary data.</text>
</comment>
<organism evidence="2 3">
    <name type="scientific">Grifola frondosa</name>
    <name type="common">Maitake</name>
    <name type="synonym">Polyporus frondosus</name>
    <dbReference type="NCBI Taxonomy" id="5627"/>
    <lineage>
        <taxon>Eukaryota</taxon>
        <taxon>Fungi</taxon>
        <taxon>Dikarya</taxon>
        <taxon>Basidiomycota</taxon>
        <taxon>Agaricomycotina</taxon>
        <taxon>Agaricomycetes</taxon>
        <taxon>Polyporales</taxon>
        <taxon>Grifolaceae</taxon>
        <taxon>Grifola</taxon>
    </lineage>
</organism>
<dbReference type="Proteomes" id="UP000092993">
    <property type="component" value="Unassembled WGS sequence"/>
</dbReference>
<dbReference type="EMBL" id="LUGG01000001">
    <property type="protein sequence ID" value="OBZ78909.1"/>
    <property type="molecule type" value="Genomic_DNA"/>
</dbReference>
<name>A0A1C7MR51_GRIFR</name>
<evidence type="ECO:0000313" key="3">
    <source>
        <dbReference type="Proteomes" id="UP000092993"/>
    </source>
</evidence>
<evidence type="ECO:0000256" key="1">
    <source>
        <dbReference type="SAM" id="MobiDB-lite"/>
    </source>
</evidence>
<reference evidence="2 3" key="1">
    <citation type="submission" date="2016-03" db="EMBL/GenBank/DDBJ databases">
        <title>Whole genome sequencing of Grifola frondosa 9006-11.</title>
        <authorList>
            <person name="Min B."/>
            <person name="Park H."/>
            <person name="Kim J.-G."/>
            <person name="Cho H."/>
            <person name="Oh Y.-L."/>
            <person name="Kong W.-S."/>
            <person name="Choi I.-G."/>
        </authorList>
    </citation>
    <scope>NUCLEOTIDE SEQUENCE [LARGE SCALE GENOMIC DNA]</scope>
    <source>
        <strain evidence="2 3">9006-11</strain>
    </source>
</reference>